<proteinExistence type="predicted"/>
<dbReference type="EMBL" id="CM003529">
    <property type="protein sequence ID" value="RCV11256.1"/>
    <property type="molecule type" value="Genomic_DNA"/>
</dbReference>
<evidence type="ECO:0000313" key="1">
    <source>
        <dbReference type="EMBL" id="RCV11256.1"/>
    </source>
</evidence>
<reference evidence="1" key="1">
    <citation type="journal article" date="2012" name="Nat. Biotechnol.">
        <title>Reference genome sequence of the model plant Setaria.</title>
        <authorList>
            <person name="Bennetzen J.L."/>
            <person name="Schmutz J."/>
            <person name="Wang H."/>
            <person name="Percifield R."/>
            <person name="Hawkins J."/>
            <person name="Pontaroli A.C."/>
            <person name="Estep M."/>
            <person name="Feng L."/>
            <person name="Vaughn J.N."/>
            <person name="Grimwood J."/>
            <person name="Jenkins J."/>
            <person name="Barry K."/>
            <person name="Lindquist E."/>
            <person name="Hellsten U."/>
            <person name="Deshpande S."/>
            <person name="Wang X."/>
            <person name="Wu X."/>
            <person name="Mitros T."/>
            <person name="Triplett J."/>
            <person name="Yang X."/>
            <person name="Ye C.Y."/>
            <person name="Mauro-Herrera M."/>
            <person name="Wang L."/>
            <person name="Li P."/>
            <person name="Sharma M."/>
            <person name="Sharma R."/>
            <person name="Ronald P.C."/>
            <person name="Panaud O."/>
            <person name="Kellogg E.A."/>
            <person name="Brutnell T.P."/>
            <person name="Doust A.N."/>
            <person name="Tuskan G.A."/>
            <person name="Rokhsar D."/>
            <person name="Devos K.M."/>
        </authorList>
    </citation>
    <scope>NUCLEOTIDE SEQUENCE [LARGE SCALE GENOMIC DNA]</scope>
    <source>
        <strain evidence="1">Yugu1</strain>
    </source>
</reference>
<dbReference type="AlphaFoldDB" id="A0A368PZM3"/>
<reference evidence="1" key="2">
    <citation type="submission" date="2015-07" db="EMBL/GenBank/DDBJ databases">
        <authorList>
            <person name="Noorani M."/>
        </authorList>
    </citation>
    <scope>NUCLEOTIDE SEQUENCE</scope>
    <source>
        <strain evidence="1">Yugu1</strain>
    </source>
</reference>
<sequence length="124" mass="13829">MGRQIVSSRMFEDIGRNYGYFPDPTNLYVVKCKMCVKDARSIALQAARIRRPYDNYLLSTGSFLVSVSASHLEDVSYQSTMVLLRVQNPDTGYAHGGKGGTMDNWAYCTAVLATLHLFGHSKLL</sequence>
<protein>
    <submittedName>
        <fullName evidence="1">Uncharacterized protein</fullName>
    </submittedName>
</protein>
<gene>
    <name evidence="1" type="ORF">SETIT_2G171800v2</name>
</gene>
<dbReference type="KEGG" id="sita:101768055"/>
<organism evidence="1">
    <name type="scientific">Setaria italica</name>
    <name type="common">Foxtail millet</name>
    <name type="synonym">Panicum italicum</name>
    <dbReference type="NCBI Taxonomy" id="4555"/>
    <lineage>
        <taxon>Eukaryota</taxon>
        <taxon>Viridiplantae</taxon>
        <taxon>Streptophyta</taxon>
        <taxon>Embryophyta</taxon>
        <taxon>Tracheophyta</taxon>
        <taxon>Spermatophyta</taxon>
        <taxon>Magnoliopsida</taxon>
        <taxon>Liliopsida</taxon>
        <taxon>Poales</taxon>
        <taxon>Poaceae</taxon>
        <taxon>PACMAD clade</taxon>
        <taxon>Panicoideae</taxon>
        <taxon>Panicodae</taxon>
        <taxon>Paniceae</taxon>
        <taxon>Cenchrinae</taxon>
        <taxon>Setaria</taxon>
    </lineage>
</organism>
<accession>A0A368PZM3</accession>
<name>A0A368PZM3_SETIT</name>